<dbReference type="EMBL" id="CP144745">
    <property type="protein sequence ID" value="WVZ53424.1"/>
    <property type="molecule type" value="Genomic_DNA"/>
</dbReference>
<keyword evidence="2" id="KW-1185">Reference proteome</keyword>
<reference evidence="1 2" key="1">
    <citation type="submission" date="2024-02" db="EMBL/GenBank/DDBJ databases">
        <title>High-quality chromosome-scale genome assembly of Pensacola bahiagrass (Paspalum notatum Flugge var. saurae).</title>
        <authorList>
            <person name="Vega J.M."/>
            <person name="Podio M."/>
            <person name="Orjuela J."/>
            <person name="Siena L.A."/>
            <person name="Pessino S.C."/>
            <person name="Combes M.C."/>
            <person name="Mariac C."/>
            <person name="Albertini E."/>
            <person name="Pupilli F."/>
            <person name="Ortiz J.P.A."/>
            <person name="Leblanc O."/>
        </authorList>
    </citation>
    <scope>NUCLEOTIDE SEQUENCE [LARGE SCALE GENOMIC DNA]</scope>
    <source>
        <strain evidence="1">R1</strain>
        <tissue evidence="1">Leaf</tissue>
    </source>
</reference>
<organism evidence="1 2">
    <name type="scientific">Paspalum notatum var. saurae</name>
    <dbReference type="NCBI Taxonomy" id="547442"/>
    <lineage>
        <taxon>Eukaryota</taxon>
        <taxon>Viridiplantae</taxon>
        <taxon>Streptophyta</taxon>
        <taxon>Embryophyta</taxon>
        <taxon>Tracheophyta</taxon>
        <taxon>Spermatophyta</taxon>
        <taxon>Magnoliopsida</taxon>
        <taxon>Liliopsida</taxon>
        <taxon>Poales</taxon>
        <taxon>Poaceae</taxon>
        <taxon>PACMAD clade</taxon>
        <taxon>Panicoideae</taxon>
        <taxon>Andropogonodae</taxon>
        <taxon>Paspaleae</taxon>
        <taxon>Paspalinae</taxon>
        <taxon>Paspalum</taxon>
    </lineage>
</organism>
<evidence type="ECO:0008006" key="3">
    <source>
        <dbReference type="Google" id="ProtNLM"/>
    </source>
</evidence>
<dbReference type="AlphaFoldDB" id="A0AAQ3PPX4"/>
<dbReference type="PANTHER" id="PTHR34223:SF22">
    <property type="entry name" value="OS11G0208300 PROTEIN"/>
    <property type="match status" value="1"/>
</dbReference>
<sequence>MKHLSITRSYFAAHSSRSRIRLPSLASLVLTDFGTRVPLLEDTPLLVSATVRVTQRWYDECPNNTIGGCADPTCPAGYISDEDVDDAPGESVLFKGLSDVQNLEISVHSKVFIVIRDLKLGVTFHKLKTMLLSEWCPGIAADLNLLTYFLRYSPVLDKLTVQLSKVPKKQVETERSHAQLQRSFTCSHLKIVEIKCEEDDERLQELLDMLAAYDIPLEKVNIQQTDGASEP</sequence>
<protein>
    <recommendedName>
        <fullName evidence="3">FBD domain-containing protein</fullName>
    </recommendedName>
</protein>
<accession>A0AAQ3PPX4</accession>
<gene>
    <name evidence="1" type="ORF">U9M48_004368</name>
</gene>
<dbReference type="Proteomes" id="UP001341281">
    <property type="component" value="Chromosome 01"/>
</dbReference>
<proteinExistence type="predicted"/>
<dbReference type="PANTHER" id="PTHR34223">
    <property type="entry name" value="OS11G0201299 PROTEIN"/>
    <property type="match status" value="1"/>
</dbReference>
<dbReference type="InterPro" id="IPR053197">
    <property type="entry name" value="F-box_SCFL_complex_component"/>
</dbReference>
<evidence type="ECO:0000313" key="2">
    <source>
        <dbReference type="Proteomes" id="UP001341281"/>
    </source>
</evidence>
<name>A0AAQ3PPX4_PASNO</name>
<evidence type="ECO:0000313" key="1">
    <source>
        <dbReference type="EMBL" id="WVZ53424.1"/>
    </source>
</evidence>